<dbReference type="EMBL" id="UINC01160901">
    <property type="protein sequence ID" value="SVD59794.1"/>
    <property type="molecule type" value="Genomic_DNA"/>
</dbReference>
<organism evidence="1">
    <name type="scientific">marine metagenome</name>
    <dbReference type="NCBI Taxonomy" id="408172"/>
    <lineage>
        <taxon>unclassified sequences</taxon>
        <taxon>metagenomes</taxon>
        <taxon>ecological metagenomes</taxon>
    </lineage>
</organism>
<reference evidence="1" key="1">
    <citation type="submission" date="2018-05" db="EMBL/GenBank/DDBJ databases">
        <authorList>
            <person name="Lanie J.A."/>
            <person name="Ng W.-L."/>
            <person name="Kazmierczak K.M."/>
            <person name="Andrzejewski T.M."/>
            <person name="Davidsen T.M."/>
            <person name="Wayne K.J."/>
            <person name="Tettelin H."/>
            <person name="Glass J.I."/>
            <person name="Rusch D."/>
            <person name="Podicherti R."/>
            <person name="Tsui H.-C.T."/>
            <person name="Winkler M.E."/>
        </authorList>
    </citation>
    <scope>NUCLEOTIDE SEQUENCE</scope>
</reference>
<proteinExistence type="predicted"/>
<gene>
    <name evidence="1" type="ORF">METZ01_LOCUS412648</name>
</gene>
<accession>A0A382WMH8</accession>
<dbReference type="InterPro" id="IPR025267">
    <property type="entry name" value="ORF017-like"/>
</dbReference>
<protein>
    <submittedName>
        <fullName evidence="1">Uncharacterized protein</fullName>
    </submittedName>
</protein>
<sequence length="84" mass="8923">KVGSNGYKWGADADIDGAACLFCGAQALAMADIGLPEIVEDNFDYGNQNGISIGKILGFKKPKFNTDVTSTTEDFGIVRLDVAY</sequence>
<dbReference type="Pfam" id="PF13252">
    <property type="entry name" value="Phage_capsid_3"/>
    <property type="match status" value="1"/>
</dbReference>
<evidence type="ECO:0000313" key="1">
    <source>
        <dbReference type="EMBL" id="SVD59794.1"/>
    </source>
</evidence>
<name>A0A382WMH8_9ZZZZ</name>
<feature type="non-terminal residue" evidence="1">
    <location>
        <position position="1"/>
    </location>
</feature>
<dbReference type="AlphaFoldDB" id="A0A382WMH8"/>